<feature type="domain" description="Methyltransferase" evidence="3">
    <location>
        <begin position="51"/>
        <end position="147"/>
    </location>
</feature>
<gene>
    <name evidence="4" type="ORF">ACFORG_22280</name>
</gene>
<dbReference type="EMBL" id="JBHRXI010000049">
    <property type="protein sequence ID" value="MFC3616480.1"/>
    <property type="molecule type" value="Genomic_DNA"/>
</dbReference>
<evidence type="ECO:0000259" key="3">
    <source>
        <dbReference type="Pfam" id="PF13649"/>
    </source>
</evidence>
<evidence type="ECO:0000313" key="4">
    <source>
        <dbReference type="EMBL" id="MFC3616480.1"/>
    </source>
</evidence>
<dbReference type="CDD" id="cd02440">
    <property type="entry name" value="AdoMet_MTases"/>
    <property type="match status" value="1"/>
</dbReference>
<accession>A0ABV7TQU1</accession>
<evidence type="ECO:0000313" key="5">
    <source>
        <dbReference type="Proteomes" id="UP001595629"/>
    </source>
</evidence>
<proteinExistence type="predicted"/>
<organism evidence="4 5">
    <name type="scientific">Lutimaribacter marinistellae</name>
    <dbReference type="NCBI Taxonomy" id="1820329"/>
    <lineage>
        <taxon>Bacteria</taxon>
        <taxon>Pseudomonadati</taxon>
        <taxon>Pseudomonadota</taxon>
        <taxon>Alphaproteobacteria</taxon>
        <taxon>Rhodobacterales</taxon>
        <taxon>Roseobacteraceae</taxon>
        <taxon>Lutimaribacter</taxon>
    </lineage>
</organism>
<dbReference type="EC" id="2.1.1.-" evidence="4"/>
<dbReference type="RefSeq" id="WP_386737792.1">
    <property type="nucleotide sequence ID" value="NZ_JBHRXI010000049.1"/>
</dbReference>
<name>A0ABV7TQU1_9RHOB</name>
<dbReference type="InterPro" id="IPR029063">
    <property type="entry name" value="SAM-dependent_MTases_sf"/>
</dbReference>
<keyword evidence="5" id="KW-1185">Reference proteome</keyword>
<sequence length="285" mass="30107">MRIENQEQAEYWGRSASGAKWLTLEEQLDAALGPVADLVLNRAALTHGERVLDVGCGTGATTLMAARAVGPFGHVLAADIGEQLAARARDRIAAAGLLNAEIRLCDAQIEEFEPHGREAIISRFGMMFFSDPVAAFSNLAEALAPGGRMVFAAWGPLEGNPWFRIPFIAATTRLGRPPKTDRNAPGPLAFHDINRVLGLMEAAGLSEAEATTEEVSLTPVGSTADAAALLTRVGPAVRVIDHFGGGAEDARAIEADVESAITPFEEAGGVTVPATINLYSWRKPA</sequence>
<dbReference type="Proteomes" id="UP001595629">
    <property type="component" value="Unassembled WGS sequence"/>
</dbReference>
<reference evidence="5" key="1">
    <citation type="journal article" date="2019" name="Int. J. Syst. Evol. Microbiol.">
        <title>The Global Catalogue of Microorganisms (GCM) 10K type strain sequencing project: providing services to taxonomists for standard genome sequencing and annotation.</title>
        <authorList>
            <consortium name="The Broad Institute Genomics Platform"/>
            <consortium name="The Broad Institute Genome Sequencing Center for Infectious Disease"/>
            <person name="Wu L."/>
            <person name="Ma J."/>
        </authorList>
    </citation>
    <scope>NUCLEOTIDE SEQUENCE [LARGE SCALE GENOMIC DNA]</scope>
    <source>
        <strain evidence="5">KCTC 42911</strain>
    </source>
</reference>
<dbReference type="GO" id="GO:0032259">
    <property type="term" value="P:methylation"/>
    <property type="evidence" value="ECO:0007669"/>
    <property type="project" value="UniProtKB-KW"/>
</dbReference>
<dbReference type="GO" id="GO:0008168">
    <property type="term" value="F:methyltransferase activity"/>
    <property type="evidence" value="ECO:0007669"/>
    <property type="project" value="UniProtKB-KW"/>
</dbReference>
<dbReference type="PANTHER" id="PTHR43861">
    <property type="entry name" value="TRANS-ACONITATE 2-METHYLTRANSFERASE-RELATED"/>
    <property type="match status" value="1"/>
</dbReference>
<evidence type="ECO:0000256" key="1">
    <source>
        <dbReference type="ARBA" id="ARBA00022603"/>
    </source>
</evidence>
<dbReference type="InterPro" id="IPR041698">
    <property type="entry name" value="Methyltransf_25"/>
</dbReference>
<comment type="caution">
    <text evidence="4">The sequence shown here is derived from an EMBL/GenBank/DDBJ whole genome shotgun (WGS) entry which is preliminary data.</text>
</comment>
<dbReference type="Pfam" id="PF13649">
    <property type="entry name" value="Methyltransf_25"/>
    <property type="match status" value="1"/>
</dbReference>
<dbReference type="SUPFAM" id="SSF53335">
    <property type="entry name" value="S-adenosyl-L-methionine-dependent methyltransferases"/>
    <property type="match status" value="1"/>
</dbReference>
<dbReference type="Gene3D" id="3.40.50.150">
    <property type="entry name" value="Vaccinia Virus protein VP39"/>
    <property type="match status" value="1"/>
</dbReference>
<evidence type="ECO:0000256" key="2">
    <source>
        <dbReference type="ARBA" id="ARBA00022679"/>
    </source>
</evidence>
<protein>
    <submittedName>
        <fullName evidence="4">Class I SAM-dependent methyltransferase</fullName>
        <ecNumber evidence="4">2.1.1.-</ecNumber>
    </submittedName>
</protein>
<dbReference type="PANTHER" id="PTHR43861:SF1">
    <property type="entry name" value="TRANS-ACONITATE 2-METHYLTRANSFERASE"/>
    <property type="match status" value="1"/>
</dbReference>
<keyword evidence="2 4" id="KW-0808">Transferase</keyword>
<keyword evidence="1 4" id="KW-0489">Methyltransferase</keyword>